<sequence length="257" mass="28527">MIHDPRYVTFAGDWHHDPNAAIFGLDEARRRGADVVVQLGDVVFTGPAFTRMAHAMEVAAQRAGIPIVIIRGNHDDRGRLDALPASDEPGLLRVAEQVYYAPNGTVLRWRGRALGVMGGAASVDHRGLSHGVDWWDDELPTLGDIHRLAERARDLDILIAHDAPRTQKLEARLRRGAIPSGWDLAYAEQSSDLVSRAMWALRPKLLVAGHLHLRWSESVVRMNEATRLEVLDKGDGYSNMIPDANLLDIDLESNLLH</sequence>
<evidence type="ECO:0000313" key="3">
    <source>
        <dbReference type="Proteomes" id="UP001321486"/>
    </source>
</evidence>
<dbReference type="SUPFAM" id="SSF56300">
    <property type="entry name" value="Metallo-dependent phosphatases"/>
    <property type="match status" value="1"/>
</dbReference>
<geneLocation type="plasmid" evidence="2 3">
    <name>pNBRC108728a</name>
</geneLocation>
<evidence type="ECO:0000313" key="2">
    <source>
        <dbReference type="EMBL" id="BDZ52564.1"/>
    </source>
</evidence>
<protein>
    <recommendedName>
        <fullName evidence="1">Calcineurin-like phosphoesterase domain-containing protein</fullName>
    </recommendedName>
</protein>
<keyword evidence="3" id="KW-1185">Reference proteome</keyword>
<dbReference type="Proteomes" id="UP001321486">
    <property type="component" value="Plasmid pNBRC108728a"/>
</dbReference>
<keyword evidence="2" id="KW-0614">Plasmid</keyword>
<gene>
    <name evidence="2" type="ORF">GCM10025867_48050</name>
</gene>
<dbReference type="RefSeq" id="WP_286347408.1">
    <property type="nucleotide sequence ID" value="NZ_AP027733.1"/>
</dbReference>
<name>A0ABN6Y5J4_9MICO</name>
<feature type="domain" description="Calcineurin-like phosphoesterase" evidence="1">
    <location>
        <begin position="8"/>
        <end position="212"/>
    </location>
</feature>
<organism evidence="2 3">
    <name type="scientific">Frondihabitans sucicola</name>
    <dbReference type="NCBI Taxonomy" id="1268041"/>
    <lineage>
        <taxon>Bacteria</taxon>
        <taxon>Bacillati</taxon>
        <taxon>Actinomycetota</taxon>
        <taxon>Actinomycetes</taxon>
        <taxon>Micrococcales</taxon>
        <taxon>Microbacteriaceae</taxon>
        <taxon>Frondihabitans</taxon>
    </lineage>
</organism>
<dbReference type="EMBL" id="AP027733">
    <property type="protein sequence ID" value="BDZ52564.1"/>
    <property type="molecule type" value="Genomic_DNA"/>
</dbReference>
<dbReference type="InterPro" id="IPR029052">
    <property type="entry name" value="Metallo-depent_PP-like"/>
</dbReference>
<dbReference type="Pfam" id="PF00149">
    <property type="entry name" value="Metallophos"/>
    <property type="match status" value="1"/>
</dbReference>
<proteinExistence type="predicted"/>
<accession>A0ABN6Y5J4</accession>
<evidence type="ECO:0000259" key="1">
    <source>
        <dbReference type="Pfam" id="PF00149"/>
    </source>
</evidence>
<dbReference type="Gene3D" id="3.60.21.10">
    <property type="match status" value="1"/>
</dbReference>
<dbReference type="InterPro" id="IPR004843">
    <property type="entry name" value="Calcineurin-like_PHP"/>
</dbReference>
<reference evidence="3" key="1">
    <citation type="journal article" date="2019" name="Int. J. Syst. Evol. Microbiol.">
        <title>The Global Catalogue of Microorganisms (GCM) 10K type strain sequencing project: providing services to taxonomists for standard genome sequencing and annotation.</title>
        <authorList>
            <consortium name="The Broad Institute Genomics Platform"/>
            <consortium name="The Broad Institute Genome Sequencing Center for Infectious Disease"/>
            <person name="Wu L."/>
            <person name="Ma J."/>
        </authorList>
    </citation>
    <scope>NUCLEOTIDE SEQUENCE [LARGE SCALE GENOMIC DNA]</scope>
    <source>
        <strain evidence="3">NBRC 108728</strain>
    </source>
</reference>
<dbReference type="CDD" id="cd00838">
    <property type="entry name" value="MPP_superfamily"/>
    <property type="match status" value="1"/>
</dbReference>